<keyword evidence="2" id="KW-1185">Reference proteome</keyword>
<protein>
    <submittedName>
        <fullName evidence="1">Uncharacterized protein</fullName>
    </submittedName>
</protein>
<dbReference type="AlphaFoldDB" id="A0A0D0AX48"/>
<dbReference type="Proteomes" id="UP000053593">
    <property type="component" value="Unassembled WGS sequence"/>
</dbReference>
<dbReference type="OrthoDB" id="2423701at2759"/>
<gene>
    <name evidence="1" type="ORF">GYMLUDRAFT_885155</name>
</gene>
<reference evidence="1 2" key="1">
    <citation type="submission" date="2014-04" db="EMBL/GenBank/DDBJ databases">
        <title>Evolutionary Origins and Diversification of the Mycorrhizal Mutualists.</title>
        <authorList>
            <consortium name="DOE Joint Genome Institute"/>
            <consortium name="Mycorrhizal Genomics Consortium"/>
            <person name="Kohler A."/>
            <person name="Kuo A."/>
            <person name="Nagy L.G."/>
            <person name="Floudas D."/>
            <person name="Copeland A."/>
            <person name="Barry K.W."/>
            <person name="Cichocki N."/>
            <person name="Veneault-Fourrey C."/>
            <person name="LaButti K."/>
            <person name="Lindquist E.A."/>
            <person name="Lipzen A."/>
            <person name="Lundell T."/>
            <person name="Morin E."/>
            <person name="Murat C."/>
            <person name="Riley R."/>
            <person name="Ohm R."/>
            <person name="Sun H."/>
            <person name="Tunlid A."/>
            <person name="Henrissat B."/>
            <person name="Grigoriev I.V."/>
            <person name="Hibbett D.S."/>
            <person name="Martin F."/>
        </authorList>
    </citation>
    <scope>NUCLEOTIDE SEQUENCE [LARGE SCALE GENOMIC DNA]</scope>
    <source>
        <strain evidence="1 2">FD-317 M1</strain>
    </source>
</reference>
<evidence type="ECO:0000313" key="1">
    <source>
        <dbReference type="EMBL" id="KIK55175.1"/>
    </source>
</evidence>
<name>A0A0D0AX48_9AGAR</name>
<dbReference type="EMBL" id="KN834809">
    <property type="protein sequence ID" value="KIK55175.1"/>
    <property type="molecule type" value="Genomic_DNA"/>
</dbReference>
<organism evidence="1 2">
    <name type="scientific">Collybiopsis luxurians FD-317 M1</name>
    <dbReference type="NCBI Taxonomy" id="944289"/>
    <lineage>
        <taxon>Eukaryota</taxon>
        <taxon>Fungi</taxon>
        <taxon>Dikarya</taxon>
        <taxon>Basidiomycota</taxon>
        <taxon>Agaricomycotina</taxon>
        <taxon>Agaricomycetes</taxon>
        <taxon>Agaricomycetidae</taxon>
        <taxon>Agaricales</taxon>
        <taxon>Marasmiineae</taxon>
        <taxon>Omphalotaceae</taxon>
        <taxon>Collybiopsis</taxon>
        <taxon>Collybiopsis luxurians</taxon>
    </lineage>
</organism>
<accession>A0A0D0AX48</accession>
<sequence length="353" mass="41320">MNGIERSEEGMQAQFGAIADLSNGLIFDWRVFRLHGPVFLTRVNEQAMCEGNHWDAWPPHIGPEELKKKALERLRNEGWERTRPALTLVVRAWIIIGFLKGKLEVNHTYAIEAFKNALNVINWGRQLWKDVPKEQRGTMFDITFRRGVWNLYIFSLMDNLYYDKNNMDLLETIYKEANAIIKDVDEDTYPYDEPEIGFPLAFYDCIKANALACKALYHKTISESKTLDKKTLKKHWMATMNFYIEAADALPEDDENHPWYLNCAYVYMEPLNVSTSRVMKILERIRLSVPKMMKIWGPSMHMRQEKNNRHRVQVYARLLKIEELGKELLAKKTITPNGPFDWSAVNRIGQIED</sequence>
<evidence type="ECO:0000313" key="2">
    <source>
        <dbReference type="Proteomes" id="UP000053593"/>
    </source>
</evidence>
<proteinExistence type="predicted"/>
<dbReference type="HOGENOM" id="CLU_785398_0_0_1"/>